<evidence type="ECO:0008006" key="3">
    <source>
        <dbReference type="Google" id="ProtNLM"/>
    </source>
</evidence>
<comment type="caution">
    <text evidence="1">The sequence shown here is derived from an EMBL/GenBank/DDBJ whole genome shotgun (WGS) entry which is preliminary data.</text>
</comment>
<sequence>MKFKCNFEVIASAHPSELSAIGSSYQIYDLKRTLKSYLKIHGEVSSNLPTAIFRRKLMMCWGVGPKIADATILFTRCDPSVIPIDAHLLRAVNYFNWAENFKLPVKSLCLKYACNSDESLILNAPVCPLSLENLCLRERLRKIFNGLGGWVQTLTYLAGGKIRGWIG</sequence>
<reference evidence="1 2" key="1">
    <citation type="submission" date="2018-06" db="EMBL/GenBank/DDBJ databases">
        <title>Extensive metabolic versatility and redundancy in microbially diverse, dynamic hydrothermal sediments.</title>
        <authorList>
            <person name="Dombrowski N."/>
            <person name="Teske A."/>
            <person name="Baker B.J."/>
        </authorList>
    </citation>
    <scope>NUCLEOTIDE SEQUENCE [LARGE SCALE GENOMIC DNA]</scope>
    <source>
        <strain evidence="1">B20_G2</strain>
    </source>
</reference>
<dbReference type="Gene3D" id="1.10.340.30">
    <property type="entry name" value="Hypothetical protein, domain 2"/>
    <property type="match status" value="1"/>
</dbReference>
<gene>
    <name evidence="1" type="ORF">DRJ26_03930</name>
</gene>
<dbReference type="GO" id="GO:0003824">
    <property type="term" value="F:catalytic activity"/>
    <property type="evidence" value="ECO:0007669"/>
    <property type="project" value="InterPro"/>
</dbReference>
<proteinExistence type="predicted"/>
<dbReference type="SUPFAM" id="SSF48150">
    <property type="entry name" value="DNA-glycosylase"/>
    <property type="match status" value="1"/>
</dbReference>
<protein>
    <recommendedName>
        <fullName evidence="3">HhH-GPD domain-containing protein</fullName>
    </recommendedName>
</protein>
<dbReference type="InterPro" id="IPR011257">
    <property type="entry name" value="DNA_glycosylase"/>
</dbReference>
<organism evidence="1 2">
    <name type="scientific">Thermoproteota archaeon</name>
    <dbReference type="NCBI Taxonomy" id="2056631"/>
    <lineage>
        <taxon>Archaea</taxon>
        <taxon>Thermoproteota</taxon>
    </lineage>
</organism>
<dbReference type="GO" id="GO:0006281">
    <property type="term" value="P:DNA repair"/>
    <property type="evidence" value="ECO:0007669"/>
    <property type="project" value="InterPro"/>
</dbReference>
<name>A0A497F0N8_9CREN</name>
<dbReference type="EMBL" id="QMRA01000085">
    <property type="protein sequence ID" value="RLE53035.1"/>
    <property type="molecule type" value="Genomic_DNA"/>
</dbReference>
<evidence type="ECO:0000313" key="1">
    <source>
        <dbReference type="EMBL" id="RLE53035.1"/>
    </source>
</evidence>
<accession>A0A497F0N8</accession>
<evidence type="ECO:0000313" key="2">
    <source>
        <dbReference type="Proteomes" id="UP000269499"/>
    </source>
</evidence>
<dbReference type="AlphaFoldDB" id="A0A497F0N8"/>
<dbReference type="Proteomes" id="UP000269499">
    <property type="component" value="Unassembled WGS sequence"/>
</dbReference>